<gene>
    <name evidence="1" type="ORF">TW77_00180</name>
</gene>
<name>A0A0F4R187_9GAMM</name>
<comment type="caution">
    <text evidence="1">The sequence shown here is derived from an EMBL/GenBank/DDBJ whole genome shotgun (WGS) entry which is preliminary data.</text>
</comment>
<protein>
    <submittedName>
        <fullName evidence="1">Uncharacterized protein</fullName>
    </submittedName>
</protein>
<organism evidence="1 2">
    <name type="scientific">Pseudoalteromonas rubra</name>
    <dbReference type="NCBI Taxonomy" id="43658"/>
    <lineage>
        <taxon>Bacteria</taxon>
        <taxon>Pseudomonadati</taxon>
        <taxon>Pseudomonadota</taxon>
        <taxon>Gammaproteobacteria</taxon>
        <taxon>Alteromonadales</taxon>
        <taxon>Pseudoalteromonadaceae</taxon>
        <taxon>Pseudoalteromonas</taxon>
    </lineage>
</organism>
<dbReference type="OrthoDB" id="1441538at2"/>
<dbReference type="PATRIC" id="fig|43658.5.peg.34"/>
<reference evidence="1 2" key="1">
    <citation type="journal article" date="2015" name="BMC Genomics">
        <title>Genome mining reveals unlocked bioactive potential of marine Gram-negative bacteria.</title>
        <authorList>
            <person name="Machado H."/>
            <person name="Sonnenschein E.C."/>
            <person name="Melchiorsen J."/>
            <person name="Gram L."/>
        </authorList>
    </citation>
    <scope>NUCLEOTIDE SEQUENCE [LARGE SCALE GENOMIC DNA]</scope>
    <source>
        <strain evidence="1 2">S2471</strain>
    </source>
</reference>
<dbReference type="RefSeq" id="WP_046002948.1">
    <property type="nucleotide sequence ID" value="NZ_JXYA01000001.1"/>
</dbReference>
<dbReference type="EMBL" id="JXYA01000001">
    <property type="protein sequence ID" value="KJZ13354.1"/>
    <property type="molecule type" value="Genomic_DNA"/>
</dbReference>
<evidence type="ECO:0000313" key="2">
    <source>
        <dbReference type="Proteomes" id="UP000033452"/>
    </source>
</evidence>
<dbReference type="Proteomes" id="UP000033452">
    <property type="component" value="Unassembled WGS sequence"/>
</dbReference>
<sequence>MDQDTQIICDFLSDINLPYALCPVEGEMFMPGLQIVHGVLHIDVEQLVCPGDILHEAGHIAVCEPIFRPQLHKDVYKNGLKNGREKQAMDGEEMAATAWSVAAIKHLGLPIDLVFPEDSYRGMSQSLKETFQNGGIFGDPLLTAWDMTCPDQGFPNMTNWMREVRWVHELPEALAEA</sequence>
<accession>A0A0F4R187</accession>
<proteinExistence type="predicted"/>
<evidence type="ECO:0000313" key="1">
    <source>
        <dbReference type="EMBL" id="KJZ13354.1"/>
    </source>
</evidence>
<keyword evidence="2" id="KW-1185">Reference proteome</keyword>
<dbReference type="AlphaFoldDB" id="A0A0F4R187"/>